<dbReference type="EMBL" id="CP000050">
    <property type="protein sequence ID" value="AAY51213.1"/>
    <property type="molecule type" value="Genomic_DNA"/>
</dbReference>
<evidence type="ECO:0000313" key="8">
    <source>
        <dbReference type="EMBL" id="AAY51213.1"/>
    </source>
</evidence>
<keyword evidence="4 6" id="KW-0472">Membrane</keyword>
<sequence length="1318" mass="139698">MALAGGASAGGYCARLERPRFAVPALHRHRGEPVNTTTPPTSPAPRPRFYRRRRFWVGSGLTVLGLGLLALIALYWLLQTVAGRDVLLAQVTARLPVGASFTYGSVEGPVAGPLTLRNVDFRYQDIHFTAERVYLEPDLRPLLGRKLQLDAVQVSNATLNLGKSDEPFTLPSWPESLPQINVPLAIQADHIGVDNLRITQLQQPMITLHRVQGGLEVATGELRTRNLVVDTDMGDFRLNGDYVPSDEYRADLTATAVLPAARGRTPASLGLVARGDLDKMEVAIAGRAPAPLRASLVFTGRDDPTWAFNAVTEALDTSLLIPAPAGQETPPATPIALDLQASGKGGKADLRGSVKQGELSATLQPSHVSLQDQVLTVEPLIIDAFEGRTQLRGSADFRDADNASFRFSVNASGLRFTPAADPATPDAPAVPVELTDARLGLAGTLKAWAAIGRATVQRDGQQAELVFDSRGNDQRAQLKQVQAKTPGGSLDLTGEVAWAPALQWDLTAQLAKFDPGYFVPGWNGNLSGQVASKGRQLPAPAGGVSPGYEATADIPTLTGQLRQRALSANGKFALRGTQGEGQLQLALGSSRIDAKGTVGDQLDIAAQLQPLQLDDLLPGATGTVRGQLQVNGRRDAPTVTADLAGTGLRWNDYSAQSVSLRGRLPWSGSDGQLALQGTAIEAGVVLDSVRVQARGAVEALRLDADIANSMASVALQGDVRRNGARWQGQVSTLRIVPAKGDAWALRQPAQFSTEGAAFTLSDTCLGAATGGALCASANWPREGMVVHGGALPLSLVQPWLPKQEGRQIYLRGDLSLDGSFKPRGNAWEGSFRIASPEGGVRLGENRYAAVAGNPNRGELLRYDQFSVQADFTPQQIQGKLGVGFQGNGFVDAKFNTGWDAYAPLNGELYLNMSRLYWLELVVADVVRPKGLVEGHVSLRGTRDKPLLGGDATLSDFTAEYPSMGLTLSEGKGRFDALPDGSAKITASAKSGDGTLNIDGGLSWFGTSTPLLLNIRGENVLAYNTSELRIVANPDMQFGIVDTTMQLRGKVTVPEADIDLERLDRGTSVSEDVVVLDPVDPEAAPASPLDMDLAIVLGDKVNMSGFGLKGGLSGQMQIRARPGREMTANGGLDVRGRYKAYGQDLTISRGQLTWNNNIVSDPRVSLRAERKIGDVTAGIDVSGRAESPRADVWSEPAMSQSEALSYLVLGRGLSTASSDETQQVSAASAALSAGSSLIASQIGAKLGLDEAGVSESSTVGSVVGFGKYLSPKLYVGYGVSMVGSGSVLTLKYLLSRGFDVEAESSTVETKGSINWRREK</sequence>
<protein>
    <recommendedName>
        <fullName evidence="7">Translocation and assembly module TamB C-terminal domain-containing protein</fullName>
    </recommendedName>
</protein>
<evidence type="ECO:0000256" key="1">
    <source>
        <dbReference type="ARBA" id="ARBA00004167"/>
    </source>
</evidence>
<evidence type="ECO:0000256" key="5">
    <source>
        <dbReference type="SAM" id="MobiDB-lite"/>
    </source>
</evidence>
<evidence type="ECO:0000256" key="3">
    <source>
        <dbReference type="ARBA" id="ARBA00022989"/>
    </source>
</evidence>
<feature type="domain" description="Translocation and assembly module TamB C-terminal" evidence="7">
    <location>
        <begin position="988"/>
        <end position="1317"/>
    </location>
</feature>
<evidence type="ECO:0000256" key="6">
    <source>
        <dbReference type="SAM" id="Phobius"/>
    </source>
</evidence>
<dbReference type="GO" id="GO:0097347">
    <property type="term" value="C:TAM protein secretion complex"/>
    <property type="evidence" value="ECO:0007669"/>
    <property type="project" value="TreeGrafter"/>
</dbReference>
<dbReference type="Pfam" id="PF04357">
    <property type="entry name" value="TamB"/>
    <property type="match status" value="1"/>
</dbReference>
<keyword evidence="3 6" id="KW-1133">Transmembrane helix</keyword>
<evidence type="ECO:0000256" key="2">
    <source>
        <dbReference type="ARBA" id="ARBA00022692"/>
    </source>
</evidence>
<evidence type="ECO:0000259" key="7">
    <source>
        <dbReference type="Pfam" id="PF04357"/>
    </source>
</evidence>
<dbReference type="GO" id="GO:0009306">
    <property type="term" value="P:protein secretion"/>
    <property type="evidence" value="ECO:0007669"/>
    <property type="project" value="InterPro"/>
</dbReference>
<name>A0A0H2XCC7_XANC8</name>
<evidence type="ECO:0000256" key="4">
    <source>
        <dbReference type="ARBA" id="ARBA00023136"/>
    </source>
</evidence>
<gene>
    <name evidence="8" type="ordered locus">XC_4175</name>
</gene>
<reference evidence="8 9" key="1">
    <citation type="journal article" date="2005" name="Genome Res.">
        <title>Comparative and functional genomic analyses of the pathogenicity of phytopathogen Xanthomonas campestris pv. campestris.</title>
        <authorList>
            <person name="Qian W."/>
            <person name="Jia Y."/>
            <person name="Ren S.X."/>
            <person name="He Y.Q."/>
            <person name="Feng J.X."/>
            <person name="Lu L.F."/>
            <person name="Sun Q."/>
            <person name="Ying G."/>
            <person name="Tang D.J."/>
            <person name="Tang H."/>
            <person name="Wu W."/>
            <person name="Hao P."/>
            <person name="Wang L."/>
            <person name="Jiang B.L."/>
            <person name="Zeng S."/>
            <person name="Gu W.Y."/>
            <person name="Lu G."/>
            <person name="Rong L."/>
            <person name="Tian Y."/>
            <person name="Yao Z."/>
            <person name="Fu G."/>
            <person name="Chen B."/>
            <person name="Fang R."/>
            <person name="Qiang B."/>
            <person name="Chen Z."/>
            <person name="Zhao G.P."/>
            <person name="Tang J.L."/>
            <person name="He C."/>
        </authorList>
    </citation>
    <scope>NUCLEOTIDE SEQUENCE [LARGE SCALE GENOMIC DNA]</scope>
    <source>
        <strain evidence="8 9">8004</strain>
    </source>
</reference>
<accession>A0A0H2XCC7</accession>
<dbReference type="KEGG" id="xcb:XC_4175"/>
<evidence type="ECO:0000313" key="9">
    <source>
        <dbReference type="Proteomes" id="UP000000420"/>
    </source>
</evidence>
<feature type="transmembrane region" description="Helical" evidence="6">
    <location>
        <begin position="55"/>
        <end position="78"/>
    </location>
</feature>
<dbReference type="PANTHER" id="PTHR36985:SF1">
    <property type="entry name" value="TRANSLOCATION AND ASSEMBLY MODULE SUBUNIT TAMB"/>
    <property type="match status" value="1"/>
</dbReference>
<dbReference type="GO" id="GO:0005886">
    <property type="term" value="C:plasma membrane"/>
    <property type="evidence" value="ECO:0007669"/>
    <property type="project" value="InterPro"/>
</dbReference>
<organism evidence="8 9">
    <name type="scientific">Xanthomonas campestris pv. campestris (strain 8004)</name>
    <dbReference type="NCBI Taxonomy" id="314565"/>
    <lineage>
        <taxon>Bacteria</taxon>
        <taxon>Pseudomonadati</taxon>
        <taxon>Pseudomonadota</taxon>
        <taxon>Gammaproteobacteria</taxon>
        <taxon>Lysobacterales</taxon>
        <taxon>Lysobacteraceae</taxon>
        <taxon>Xanthomonas</taxon>
    </lineage>
</organism>
<dbReference type="HOGENOM" id="CLU_002338_2_1_6"/>
<feature type="region of interest" description="Disordered" evidence="5">
    <location>
        <begin position="27"/>
        <end position="46"/>
    </location>
</feature>
<comment type="subcellular location">
    <subcellularLocation>
        <location evidence="1">Membrane</location>
        <topology evidence="1">Single-pass membrane protein</topology>
    </subcellularLocation>
</comment>
<proteinExistence type="predicted"/>
<dbReference type="Proteomes" id="UP000000420">
    <property type="component" value="Chromosome"/>
</dbReference>
<dbReference type="InterPro" id="IPR007452">
    <property type="entry name" value="TamB_C"/>
</dbReference>
<keyword evidence="2 6" id="KW-0812">Transmembrane</keyword>
<dbReference type="PANTHER" id="PTHR36985">
    <property type="entry name" value="TRANSLOCATION AND ASSEMBLY MODULE SUBUNIT TAMB"/>
    <property type="match status" value="1"/>
</dbReference>